<evidence type="ECO:0000313" key="9">
    <source>
        <dbReference type="Proteomes" id="UP000255230"/>
    </source>
</evidence>
<dbReference type="InterPro" id="IPR010921">
    <property type="entry name" value="Trp_repressor/repl_initiator"/>
</dbReference>
<reference evidence="8 9" key="1">
    <citation type="submission" date="2018-06" db="EMBL/GenBank/DDBJ databases">
        <authorList>
            <consortium name="Pathogen Informatics"/>
            <person name="Doyle S."/>
        </authorList>
    </citation>
    <scope>NUCLEOTIDE SEQUENCE [LARGE SCALE GENOMIC DNA]</scope>
    <source>
        <strain evidence="8 9">NCTC10465</strain>
    </source>
</reference>
<keyword evidence="7" id="KW-0804">Transcription</keyword>
<organism evidence="8 9">
    <name type="scientific">Faucicola osloensis</name>
    <name type="common">Moraxella osloensis</name>
    <dbReference type="NCBI Taxonomy" id="34062"/>
    <lineage>
        <taxon>Bacteria</taxon>
        <taxon>Pseudomonadati</taxon>
        <taxon>Pseudomonadota</taxon>
        <taxon>Gammaproteobacteria</taxon>
        <taxon>Moraxellales</taxon>
        <taxon>Moraxellaceae</taxon>
        <taxon>Faucicola</taxon>
    </lineage>
</organism>
<dbReference type="Gene3D" id="1.10.1270.10">
    <property type="entry name" value="TrpR-like"/>
    <property type="match status" value="1"/>
</dbReference>
<keyword evidence="5" id="KW-0805">Transcription regulation</keyword>
<dbReference type="GO" id="GO:0005737">
    <property type="term" value="C:cytoplasm"/>
    <property type="evidence" value="ECO:0007669"/>
    <property type="project" value="UniProtKB-SubCell"/>
</dbReference>
<evidence type="ECO:0000256" key="5">
    <source>
        <dbReference type="ARBA" id="ARBA00023015"/>
    </source>
</evidence>
<sequence>MLYLLSLTQKKPTMPHTSPSFLPAYDYLVELLSQTDDSDFIREILAALLTEKEQKEIANRIQIFALFQQALPQREIAERLGVGIATVSRGAKAYGQHDINQLLPNLSHLNL</sequence>
<accession>A0A378QCA8</accession>
<dbReference type="AlphaFoldDB" id="A0A378QCA8"/>
<comment type="subcellular location">
    <subcellularLocation>
        <location evidence="1">Cytoplasm</location>
    </subcellularLocation>
</comment>
<dbReference type="Pfam" id="PF01371">
    <property type="entry name" value="Trp_repressor"/>
    <property type="match status" value="1"/>
</dbReference>
<dbReference type="Proteomes" id="UP000255230">
    <property type="component" value="Unassembled WGS sequence"/>
</dbReference>
<evidence type="ECO:0000256" key="1">
    <source>
        <dbReference type="ARBA" id="ARBA00004496"/>
    </source>
</evidence>
<evidence type="ECO:0000313" key="8">
    <source>
        <dbReference type="EMBL" id="STY98044.1"/>
    </source>
</evidence>
<protein>
    <submittedName>
        <fullName evidence="8">Trp operon repressor</fullName>
    </submittedName>
</protein>
<dbReference type="PANTHER" id="PTHR38025:SF1">
    <property type="entry name" value="TRP OPERON REPRESSOR"/>
    <property type="match status" value="1"/>
</dbReference>
<gene>
    <name evidence="8" type="ORF">NCTC10465_01849</name>
</gene>
<comment type="similarity">
    <text evidence="2">Belongs to the TrpR family.</text>
</comment>
<evidence type="ECO:0000256" key="4">
    <source>
        <dbReference type="ARBA" id="ARBA00022491"/>
    </source>
</evidence>
<evidence type="ECO:0000256" key="6">
    <source>
        <dbReference type="ARBA" id="ARBA00023125"/>
    </source>
</evidence>
<keyword evidence="6" id="KW-0238">DNA-binding</keyword>
<dbReference type="GO" id="GO:0003700">
    <property type="term" value="F:DNA-binding transcription factor activity"/>
    <property type="evidence" value="ECO:0007669"/>
    <property type="project" value="InterPro"/>
</dbReference>
<dbReference type="EMBL" id="UGPY01000001">
    <property type="protein sequence ID" value="STY98044.1"/>
    <property type="molecule type" value="Genomic_DNA"/>
</dbReference>
<dbReference type="InterPro" id="IPR013335">
    <property type="entry name" value="Trp_repress_bac"/>
</dbReference>
<dbReference type="SUPFAM" id="SSF48295">
    <property type="entry name" value="TrpR-like"/>
    <property type="match status" value="1"/>
</dbReference>
<proteinExistence type="inferred from homology"/>
<evidence type="ECO:0000256" key="7">
    <source>
        <dbReference type="ARBA" id="ARBA00023163"/>
    </source>
</evidence>
<dbReference type="InterPro" id="IPR038116">
    <property type="entry name" value="TrpR-like_sf"/>
</dbReference>
<name>A0A378QCA8_FAUOS</name>
<dbReference type="PANTHER" id="PTHR38025">
    <property type="entry name" value="TRP OPERON REPRESSOR"/>
    <property type="match status" value="1"/>
</dbReference>
<evidence type="ECO:0000256" key="3">
    <source>
        <dbReference type="ARBA" id="ARBA00022490"/>
    </source>
</evidence>
<keyword evidence="4" id="KW-0678">Repressor</keyword>
<keyword evidence="9" id="KW-1185">Reference proteome</keyword>
<dbReference type="InterPro" id="IPR000831">
    <property type="entry name" value="Trp_repress"/>
</dbReference>
<dbReference type="GO" id="GO:0043565">
    <property type="term" value="F:sequence-specific DNA binding"/>
    <property type="evidence" value="ECO:0007669"/>
    <property type="project" value="InterPro"/>
</dbReference>
<keyword evidence="3" id="KW-0963">Cytoplasm</keyword>
<evidence type="ECO:0000256" key="2">
    <source>
        <dbReference type="ARBA" id="ARBA00007027"/>
    </source>
</evidence>